<dbReference type="EMBL" id="MNBE01000647">
    <property type="protein sequence ID" value="OKP00397.1"/>
    <property type="molecule type" value="Genomic_DNA"/>
</dbReference>
<proteinExistence type="predicted"/>
<reference evidence="1 2" key="1">
    <citation type="submission" date="2016-10" db="EMBL/GenBank/DDBJ databases">
        <title>Genome sequence of the ascomycete fungus Penicillium subrubescens.</title>
        <authorList>
            <person name="De Vries R.P."/>
            <person name="Peng M."/>
            <person name="Dilokpimol A."/>
            <person name="Hilden K."/>
            <person name="Makela M.R."/>
            <person name="Grigoriev I."/>
            <person name="Riley R."/>
            <person name="Granchi Z."/>
        </authorList>
    </citation>
    <scope>NUCLEOTIDE SEQUENCE [LARGE SCALE GENOMIC DNA]</scope>
    <source>
        <strain evidence="1 2">CBS 132785</strain>
    </source>
</reference>
<comment type="caution">
    <text evidence="1">The sequence shown here is derived from an EMBL/GenBank/DDBJ whole genome shotgun (WGS) entry which is preliminary data.</text>
</comment>
<dbReference type="Proteomes" id="UP000186955">
    <property type="component" value="Unassembled WGS sequence"/>
</dbReference>
<accession>A0A1Q5TJK3</accession>
<protein>
    <submittedName>
        <fullName evidence="1">Uncharacterized protein</fullName>
    </submittedName>
</protein>
<dbReference type="AlphaFoldDB" id="A0A1Q5TJK3"/>
<keyword evidence="2" id="KW-1185">Reference proteome</keyword>
<organism evidence="1 2">
    <name type="scientific">Penicillium subrubescens</name>
    <dbReference type="NCBI Taxonomy" id="1316194"/>
    <lineage>
        <taxon>Eukaryota</taxon>
        <taxon>Fungi</taxon>
        <taxon>Dikarya</taxon>
        <taxon>Ascomycota</taxon>
        <taxon>Pezizomycotina</taxon>
        <taxon>Eurotiomycetes</taxon>
        <taxon>Eurotiomycetidae</taxon>
        <taxon>Eurotiales</taxon>
        <taxon>Aspergillaceae</taxon>
        <taxon>Penicillium</taxon>
    </lineage>
</organism>
<gene>
    <name evidence="1" type="ORF">PENSUB_7854</name>
</gene>
<evidence type="ECO:0000313" key="1">
    <source>
        <dbReference type="EMBL" id="OKP00397.1"/>
    </source>
</evidence>
<sequence length="103" mass="11571">MSSRRYMTDPMVFSNISFGSRRLRLLAEFIIEQNFFIIAQARSKSALRFQSTGIQVSDSWLSDDSTAKDPSSQWIIGSEDGSLKKNGSVPLNSAIPKSHLRRC</sequence>
<evidence type="ECO:0000313" key="2">
    <source>
        <dbReference type="Proteomes" id="UP000186955"/>
    </source>
</evidence>
<name>A0A1Q5TJK3_9EURO</name>